<evidence type="ECO:0000256" key="8">
    <source>
        <dbReference type="SAM" id="SignalP"/>
    </source>
</evidence>
<keyword evidence="6" id="KW-1133">Transmembrane helix</keyword>
<dbReference type="Gene3D" id="3.40.50.2300">
    <property type="match status" value="1"/>
</dbReference>
<dbReference type="SUPFAM" id="SSF53822">
    <property type="entry name" value="Periplasmic binding protein-like I"/>
    <property type="match status" value="1"/>
</dbReference>
<dbReference type="InterPro" id="IPR035897">
    <property type="entry name" value="Toll_tir_struct_dom_sf"/>
</dbReference>
<dbReference type="Pfam" id="PF01094">
    <property type="entry name" value="ANF_receptor"/>
    <property type="match status" value="1"/>
</dbReference>
<evidence type="ECO:0000256" key="7">
    <source>
        <dbReference type="ARBA" id="ARBA00023136"/>
    </source>
</evidence>
<feature type="signal peptide" evidence="8">
    <location>
        <begin position="1"/>
        <end position="18"/>
    </location>
</feature>
<evidence type="ECO:0000259" key="11">
    <source>
        <dbReference type="Pfam" id="PF20160"/>
    </source>
</evidence>
<dbReference type="PANTHER" id="PTHR11017:SF559">
    <property type="entry name" value="DISEASE RESISTANCE PROTEIN CHL1"/>
    <property type="match status" value="1"/>
</dbReference>
<sequence length="1190" mass="134221">MKHLGFLSLLMIWVVSRTCLVGCKKPVSINVGVVFTFDSVIGRAAKPAMETTNSDINESPTILNGNDFNLIMKDANCNAFLGSIEVLVPLVLYAATDSSLSAKQFPFFVRTVQSDSNKMNVMASLVDFYGWKEVIAIYVDDDYGRNGIAALNDELDKRMVKSFYRLPLPLHLKQSDIVALLKESKLLGPRVYIIHVNPDPQLRIFAAAEMLQMMTSYYVWFATDWLSTTIDSFASMNRTALRVLQGVVVPIPNSGMTHAAGNIICYCQSDKTLLEIVPVQAHPLPSSDQWFFCFISSEDFPIWKNLRLFLAISRINKLKLKQKDKVGEAFAKHQERYKEDKILKWRNALTQVANIKGWHLNNRHESEFIGDIVKRLSAKLCQTYPVVIDDLIGIDSRSEEFWEKKDFVIKVLDGCGFFPDIGIDVLVKKSLIKVDKHNQHLWMHDLLKDMGRKIVKEKSVDEPGQRCRLWEESDVHHVLTKNTVTEVVEAIIIDNTRESERLLDLSDALLKMKNLRLLKVLCPSNCGNLNYLSDELRLLDWIGCPLRSLPSSFQPDNLVALLLTYSRIQQLWKGSKPLYKLNVVNLKGSENLIHTPDFTATPNLEFLILDGCTRLVDVHPSVVVLRRLKLLNLKDCKSLRSLPTKIGMESLETIILSGCSNLQKLPEIDGKMEYLLELDCGGTCIKELPPSFGHLKRLKILNLTNCRSLRGLQTIIEMEYLEKITLSGCSSLKRFPEIDGKMECLLELYLERTGIEGLPSSIGKLSNLILLNLKDCKNLVNLPSSIGGCTSLRSLNLSGCKRVENLPEKLQQLEFLEELDLSETGITEPPSFIFQFKNLKALSFGGFKAPSSKLRKNLPSLFKVIPRGRTNPMALMLPSLLGLSSLTKLRLRDCNLCEGDIPNDISCLSSLETLDLSGNNFLSIPSSLTQLSKLQYIGLSNCRELKSLPELLTNIRSVRIDDCVSLELVANPRKVCNSMGWAYIRAINCYRLAENVNALTLLRNHLKVFTNSRKIFDILIPGNEIPKWFSHQRVESSIKIRLPLNIRNDSQWMGVAFCCIFVNDDDSREQDIGNRAVIHHGNAGGSGSDGSSRFIDESGFVLGKEYNQPIKEDHLFLRYWSCDKLYPSSSEDKCGESETENSLISKCSNQECDELELSTLVFGVPGNYAKVKKCGVRIVYEKDLEYICSL</sequence>
<evidence type="ECO:0000256" key="6">
    <source>
        <dbReference type="ARBA" id="ARBA00022989"/>
    </source>
</evidence>
<dbReference type="Gene3D" id="3.40.50.10140">
    <property type="entry name" value="Toll/interleukin-1 receptor homology (TIR) domain"/>
    <property type="match status" value="1"/>
</dbReference>
<dbReference type="SMART" id="SM00369">
    <property type="entry name" value="LRR_TYP"/>
    <property type="match status" value="3"/>
</dbReference>
<dbReference type="InterPro" id="IPR036390">
    <property type="entry name" value="WH_DNA-bd_sf"/>
</dbReference>
<feature type="domain" description="C-JID" evidence="11">
    <location>
        <begin position="1020"/>
        <end position="1185"/>
    </location>
</feature>
<comment type="subcellular location">
    <subcellularLocation>
        <location evidence="1">Membrane</location>
    </subcellularLocation>
</comment>
<reference evidence="13 14" key="1">
    <citation type="journal article" date="2024" name="G3 (Bethesda)">
        <title>Genome assembly of Hibiscus sabdariffa L. provides insights into metabolisms of medicinal natural products.</title>
        <authorList>
            <person name="Kim T."/>
        </authorList>
    </citation>
    <scope>NUCLEOTIDE SEQUENCE [LARGE SCALE GENOMIC DNA]</scope>
    <source>
        <strain evidence="13">TK-2024</strain>
        <tissue evidence="13">Old leaves</tissue>
    </source>
</reference>
<organism evidence="13 14">
    <name type="scientific">Hibiscus sabdariffa</name>
    <name type="common">roselle</name>
    <dbReference type="NCBI Taxonomy" id="183260"/>
    <lineage>
        <taxon>Eukaryota</taxon>
        <taxon>Viridiplantae</taxon>
        <taxon>Streptophyta</taxon>
        <taxon>Embryophyta</taxon>
        <taxon>Tracheophyta</taxon>
        <taxon>Spermatophyta</taxon>
        <taxon>Magnoliopsida</taxon>
        <taxon>eudicotyledons</taxon>
        <taxon>Gunneridae</taxon>
        <taxon>Pentapetalae</taxon>
        <taxon>rosids</taxon>
        <taxon>malvids</taxon>
        <taxon>Malvales</taxon>
        <taxon>Malvaceae</taxon>
        <taxon>Malvoideae</taxon>
        <taxon>Hibiscus</taxon>
    </lineage>
</organism>
<evidence type="ECO:0000313" key="13">
    <source>
        <dbReference type="EMBL" id="KAK8973521.1"/>
    </source>
</evidence>
<evidence type="ECO:0000313" key="14">
    <source>
        <dbReference type="Proteomes" id="UP001396334"/>
    </source>
</evidence>
<dbReference type="Pfam" id="PF01582">
    <property type="entry name" value="TIR"/>
    <property type="match status" value="1"/>
</dbReference>
<evidence type="ECO:0000259" key="10">
    <source>
        <dbReference type="Pfam" id="PF01582"/>
    </source>
</evidence>
<feature type="domain" description="Disease resistance protein Roq1-like winged-helix" evidence="12">
    <location>
        <begin position="407"/>
        <end position="459"/>
    </location>
</feature>
<keyword evidence="2" id="KW-0433">Leucine-rich repeat</keyword>
<dbReference type="InterPro" id="IPR045344">
    <property type="entry name" value="C-JID"/>
</dbReference>
<dbReference type="Gene3D" id="3.80.10.10">
    <property type="entry name" value="Ribonuclease Inhibitor"/>
    <property type="match status" value="3"/>
</dbReference>
<feature type="domain" description="Receptor ligand binding region" evidence="9">
    <location>
        <begin position="87"/>
        <end position="249"/>
    </location>
</feature>
<dbReference type="InterPro" id="IPR044974">
    <property type="entry name" value="Disease_R_plants"/>
</dbReference>
<evidence type="ECO:0000256" key="2">
    <source>
        <dbReference type="ARBA" id="ARBA00022614"/>
    </source>
</evidence>
<dbReference type="SUPFAM" id="SSF52047">
    <property type="entry name" value="RNI-like"/>
    <property type="match status" value="1"/>
</dbReference>
<gene>
    <name evidence="13" type="ORF">V6N11_030711</name>
</gene>
<keyword evidence="7" id="KW-0472">Membrane</keyword>
<dbReference type="InterPro" id="IPR001828">
    <property type="entry name" value="ANF_lig-bd_rcpt"/>
</dbReference>
<keyword evidence="8" id="KW-0732">Signal</keyword>
<accession>A0ABR2NBH3</accession>
<keyword evidence="5" id="KW-0611">Plant defense</keyword>
<dbReference type="SUPFAM" id="SSF52058">
    <property type="entry name" value="L domain-like"/>
    <property type="match status" value="1"/>
</dbReference>
<evidence type="ECO:0000259" key="12">
    <source>
        <dbReference type="Pfam" id="PF23282"/>
    </source>
</evidence>
<dbReference type="InterPro" id="IPR003591">
    <property type="entry name" value="Leu-rich_rpt_typical-subtyp"/>
</dbReference>
<keyword evidence="4" id="KW-0677">Repeat</keyword>
<dbReference type="InterPro" id="IPR000157">
    <property type="entry name" value="TIR_dom"/>
</dbReference>
<dbReference type="Pfam" id="PF23282">
    <property type="entry name" value="WHD_ROQ1"/>
    <property type="match status" value="1"/>
</dbReference>
<dbReference type="EMBL" id="JBBPBN010000183">
    <property type="protein sequence ID" value="KAK8973521.1"/>
    <property type="molecule type" value="Genomic_DNA"/>
</dbReference>
<dbReference type="PANTHER" id="PTHR11017">
    <property type="entry name" value="LEUCINE-RICH REPEAT-CONTAINING PROTEIN"/>
    <property type="match status" value="1"/>
</dbReference>
<name>A0ABR2NBH3_9ROSI</name>
<feature type="chain" id="PRO_5045594687" evidence="8">
    <location>
        <begin position="19"/>
        <end position="1190"/>
    </location>
</feature>
<keyword evidence="14" id="KW-1185">Reference proteome</keyword>
<keyword evidence="3" id="KW-0812">Transmembrane</keyword>
<dbReference type="Pfam" id="PF20160">
    <property type="entry name" value="C-JID"/>
    <property type="match status" value="1"/>
</dbReference>
<evidence type="ECO:0000256" key="4">
    <source>
        <dbReference type="ARBA" id="ARBA00022737"/>
    </source>
</evidence>
<feature type="domain" description="TIR" evidence="10">
    <location>
        <begin position="321"/>
        <end position="385"/>
    </location>
</feature>
<evidence type="ECO:0000256" key="1">
    <source>
        <dbReference type="ARBA" id="ARBA00004370"/>
    </source>
</evidence>
<dbReference type="SUPFAM" id="SSF46785">
    <property type="entry name" value="Winged helix' DNA-binding domain"/>
    <property type="match status" value="1"/>
</dbReference>
<dbReference type="InterPro" id="IPR001611">
    <property type="entry name" value="Leu-rich_rpt"/>
</dbReference>
<evidence type="ECO:0000256" key="5">
    <source>
        <dbReference type="ARBA" id="ARBA00022821"/>
    </source>
</evidence>
<evidence type="ECO:0000256" key="3">
    <source>
        <dbReference type="ARBA" id="ARBA00022692"/>
    </source>
</evidence>
<protein>
    <submittedName>
        <fullName evidence="13">Uncharacterized protein</fullName>
    </submittedName>
</protein>
<comment type="caution">
    <text evidence="13">The sequence shown here is derived from an EMBL/GenBank/DDBJ whole genome shotgun (WGS) entry which is preliminary data.</text>
</comment>
<dbReference type="PROSITE" id="PS51450">
    <property type="entry name" value="LRR"/>
    <property type="match status" value="1"/>
</dbReference>
<dbReference type="Proteomes" id="UP001396334">
    <property type="component" value="Unassembled WGS sequence"/>
</dbReference>
<dbReference type="Pfam" id="PF00560">
    <property type="entry name" value="LRR_1"/>
    <property type="match status" value="1"/>
</dbReference>
<dbReference type="InterPro" id="IPR032675">
    <property type="entry name" value="LRR_dom_sf"/>
</dbReference>
<dbReference type="InterPro" id="IPR028082">
    <property type="entry name" value="Peripla_BP_I"/>
</dbReference>
<evidence type="ECO:0000259" key="9">
    <source>
        <dbReference type="Pfam" id="PF01094"/>
    </source>
</evidence>
<dbReference type="InterPro" id="IPR058192">
    <property type="entry name" value="WHD_ROQ1-like"/>
</dbReference>
<proteinExistence type="predicted"/>